<dbReference type="VEuPathDB" id="MicrosporidiaDB:CWI37_0105p0060"/>
<name>A0A4Q9LD09_9MICR</name>
<dbReference type="AlphaFoldDB" id="A0A4Q9LD09"/>
<sequence length="153" mass="17929">MNFSDVKIHLNSFGQLYENKLSKTLVTLKIRDYKFTPLEYKIFERIPNLKNLKIRFSTFDSFLPLIIGVLPSARVIASLHIESSPMRKDDIKYISSLKIKALILIKTKNTLSEIYHNLCNEVIKVTLVELKIEPSNNNEDFTENQFLNYFERL</sequence>
<gene>
    <name evidence="1" type="ORF">CWI37_0105p0060</name>
</gene>
<evidence type="ECO:0000313" key="2">
    <source>
        <dbReference type="Proteomes" id="UP000292362"/>
    </source>
</evidence>
<dbReference type="Proteomes" id="UP000292362">
    <property type="component" value="Unassembled WGS sequence"/>
</dbReference>
<dbReference type="EMBL" id="PITJ01000105">
    <property type="protein sequence ID" value="TBU04660.1"/>
    <property type="molecule type" value="Genomic_DNA"/>
</dbReference>
<evidence type="ECO:0000313" key="1">
    <source>
        <dbReference type="EMBL" id="TBU04660.1"/>
    </source>
</evidence>
<accession>A0A4Q9LD09</accession>
<organism evidence="1 2">
    <name type="scientific">Hamiltosporidium tvaerminnensis</name>
    <dbReference type="NCBI Taxonomy" id="1176355"/>
    <lineage>
        <taxon>Eukaryota</taxon>
        <taxon>Fungi</taxon>
        <taxon>Fungi incertae sedis</taxon>
        <taxon>Microsporidia</taxon>
        <taxon>Dubosqiidae</taxon>
        <taxon>Hamiltosporidium</taxon>
    </lineage>
</organism>
<protein>
    <submittedName>
        <fullName evidence="1">Uncharacterized protein</fullName>
    </submittedName>
</protein>
<proteinExistence type="predicted"/>
<reference evidence="1 2" key="1">
    <citation type="submission" date="2017-12" db="EMBL/GenBank/DDBJ databases">
        <authorList>
            <person name="Pombert J.-F."/>
            <person name="Haag K.L."/>
            <person name="Ebert D."/>
        </authorList>
    </citation>
    <scope>NUCLEOTIDE SEQUENCE [LARGE SCALE GENOMIC DNA]</scope>
    <source>
        <strain evidence="1">FI-OER-3-3</strain>
    </source>
</reference>
<comment type="caution">
    <text evidence="1">The sequence shown here is derived from an EMBL/GenBank/DDBJ whole genome shotgun (WGS) entry which is preliminary data.</text>
</comment>